<dbReference type="RefSeq" id="WP_379981998.1">
    <property type="nucleotide sequence ID" value="NZ_JBHSFV010000015.1"/>
</dbReference>
<proteinExistence type="predicted"/>
<organism evidence="1 2">
    <name type="scientific">Dokdonia ponticola</name>
    <dbReference type="NCBI Taxonomy" id="2041041"/>
    <lineage>
        <taxon>Bacteria</taxon>
        <taxon>Pseudomonadati</taxon>
        <taxon>Bacteroidota</taxon>
        <taxon>Flavobacteriia</taxon>
        <taxon>Flavobacteriales</taxon>
        <taxon>Flavobacteriaceae</taxon>
        <taxon>Dokdonia</taxon>
    </lineage>
</organism>
<dbReference type="PROSITE" id="PS51257">
    <property type="entry name" value="PROKAR_LIPOPROTEIN"/>
    <property type="match status" value="1"/>
</dbReference>
<protein>
    <submittedName>
        <fullName evidence="1">DUF6624 domain-containing protein</fullName>
    </submittedName>
</protein>
<comment type="caution">
    <text evidence="1">The sequence shown here is derived from an EMBL/GenBank/DDBJ whole genome shotgun (WGS) entry which is preliminary data.</text>
</comment>
<evidence type="ECO:0000313" key="2">
    <source>
        <dbReference type="Proteomes" id="UP001596043"/>
    </source>
</evidence>
<reference evidence="2" key="1">
    <citation type="journal article" date="2019" name="Int. J. Syst. Evol. Microbiol.">
        <title>The Global Catalogue of Microorganisms (GCM) 10K type strain sequencing project: providing services to taxonomists for standard genome sequencing and annotation.</title>
        <authorList>
            <consortium name="The Broad Institute Genomics Platform"/>
            <consortium name="The Broad Institute Genome Sequencing Center for Infectious Disease"/>
            <person name="Wu L."/>
            <person name="Ma J."/>
        </authorList>
    </citation>
    <scope>NUCLEOTIDE SEQUENCE [LARGE SCALE GENOMIC DNA]</scope>
    <source>
        <strain evidence="2">YJ-61-S</strain>
    </source>
</reference>
<sequence>MRILPTAIVRPTLYLISFLFVISCKEVSSTTVEKEPIQQEVLFDQELAAKLNTMAEVDQLYAGIPQGKHEGDWDTWMVLRDSVNRSHQKFLKSIIDTIGYPGYDRIGEAGESDFWVMVQHSDFDPAWQEEVLALLIVEAKANNASSEHVALLTDRVRVNTGRPQLYGTQRHFNDLQQAYIKNLEDREHVNERRAALGMETLEEYLNEATLLHFEMNKEQFKKEGITTPILYPVPE</sequence>
<name>A0ABV9I127_9FLAO</name>
<dbReference type="EMBL" id="JBHSFV010000015">
    <property type="protein sequence ID" value="MFC4636116.1"/>
    <property type="molecule type" value="Genomic_DNA"/>
</dbReference>
<gene>
    <name evidence="1" type="ORF">ACFO3O_19575</name>
</gene>
<dbReference type="InterPro" id="IPR046732">
    <property type="entry name" value="DUF6624"/>
</dbReference>
<dbReference type="Pfam" id="PF20329">
    <property type="entry name" value="DUF6624"/>
    <property type="match status" value="1"/>
</dbReference>
<dbReference type="Proteomes" id="UP001596043">
    <property type="component" value="Unassembled WGS sequence"/>
</dbReference>
<keyword evidence="2" id="KW-1185">Reference proteome</keyword>
<evidence type="ECO:0000313" key="1">
    <source>
        <dbReference type="EMBL" id="MFC4636116.1"/>
    </source>
</evidence>
<accession>A0ABV9I127</accession>